<evidence type="ECO:0000313" key="1">
    <source>
        <dbReference type="EMBL" id="CAE6441164.1"/>
    </source>
</evidence>
<evidence type="ECO:0000313" key="2">
    <source>
        <dbReference type="Proteomes" id="UP000663840"/>
    </source>
</evidence>
<dbReference type="EMBL" id="CAJMWR010002208">
    <property type="protein sequence ID" value="CAE6441164.1"/>
    <property type="molecule type" value="Genomic_DNA"/>
</dbReference>
<protein>
    <submittedName>
        <fullName evidence="1">Uncharacterized protein</fullName>
    </submittedName>
</protein>
<dbReference type="AlphaFoldDB" id="A0A8H3G5D3"/>
<dbReference type="Proteomes" id="UP000663840">
    <property type="component" value="Unassembled WGS sequence"/>
</dbReference>
<organism evidence="1 2">
    <name type="scientific">Rhizoctonia solani</name>
    <dbReference type="NCBI Taxonomy" id="456999"/>
    <lineage>
        <taxon>Eukaryota</taxon>
        <taxon>Fungi</taxon>
        <taxon>Dikarya</taxon>
        <taxon>Basidiomycota</taxon>
        <taxon>Agaricomycotina</taxon>
        <taxon>Agaricomycetes</taxon>
        <taxon>Cantharellales</taxon>
        <taxon>Ceratobasidiaceae</taxon>
        <taxon>Rhizoctonia</taxon>
    </lineage>
</organism>
<name>A0A8H3G5D3_9AGAM</name>
<gene>
    <name evidence="1" type="ORF">RDB_LOCUS78375</name>
</gene>
<comment type="caution">
    <text evidence="1">The sequence shown here is derived from an EMBL/GenBank/DDBJ whole genome shotgun (WGS) entry which is preliminary data.</text>
</comment>
<proteinExistence type="predicted"/>
<sequence length="200" mass="22797">MSRYGGGVRYMPRDSQIDEWELLTQEPFELPLWTTVSDTVLLTCPMCASPDLRIPWITEPTLEDIGDETAVGKGYAQSRFRIDCQACGGAVTKDKLRAERFVKEFVRVRREIRRGNEVCFVNSLINPHTYKPSPSLGSNFTKLCVEGIHDLDENPQLTPHIALGSYFDWDLNEAQRLIEAGFKRKGSTRAWMGDRWVLAL</sequence>
<reference evidence="1" key="1">
    <citation type="submission" date="2021-01" db="EMBL/GenBank/DDBJ databases">
        <authorList>
            <person name="Kaushik A."/>
        </authorList>
    </citation>
    <scope>NUCLEOTIDE SEQUENCE</scope>
    <source>
        <strain evidence="1">AG1-1A</strain>
    </source>
</reference>
<accession>A0A8H3G5D3</accession>